<feature type="compositionally biased region" description="Low complexity" evidence="1">
    <location>
        <begin position="54"/>
        <end position="65"/>
    </location>
</feature>
<protein>
    <submittedName>
        <fullName evidence="2">Uncharacterized protein</fullName>
    </submittedName>
</protein>
<feature type="compositionally biased region" description="Polar residues" evidence="1">
    <location>
        <begin position="42"/>
        <end position="53"/>
    </location>
</feature>
<evidence type="ECO:0000313" key="3">
    <source>
        <dbReference type="Proteomes" id="UP001147747"/>
    </source>
</evidence>
<dbReference type="AlphaFoldDB" id="A0A9W9W205"/>
<dbReference type="OrthoDB" id="4312454at2759"/>
<evidence type="ECO:0000256" key="1">
    <source>
        <dbReference type="SAM" id="MobiDB-lite"/>
    </source>
</evidence>
<dbReference type="GeneID" id="81368914"/>
<dbReference type="Proteomes" id="UP001147747">
    <property type="component" value="Unassembled WGS sequence"/>
</dbReference>
<sequence>MVACPYIGNGPYGTSPRSAASSTSNVTGAKLDAEQIESIFQDMNKSQESVPAGSSSSRRFSWFSRQTKKLNRRNSEKPASK</sequence>
<reference evidence="2" key="2">
    <citation type="journal article" date="2023" name="IMA Fungus">
        <title>Comparative genomic study of the Penicillium genus elucidates a diverse pangenome and 15 lateral gene transfer events.</title>
        <authorList>
            <person name="Petersen C."/>
            <person name="Sorensen T."/>
            <person name="Nielsen M.R."/>
            <person name="Sondergaard T.E."/>
            <person name="Sorensen J.L."/>
            <person name="Fitzpatrick D.A."/>
            <person name="Frisvad J.C."/>
            <person name="Nielsen K.L."/>
        </authorList>
    </citation>
    <scope>NUCLEOTIDE SEQUENCE</scope>
    <source>
        <strain evidence="2">IBT 29677</strain>
    </source>
</reference>
<proteinExistence type="predicted"/>
<accession>A0A9W9W205</accession>
<keyword evidence="3" id="KW-1185">Reference proteome</keyword>
<feature type="region of interest" description="Disordered" evidence="1">
    <location>
        <begin position="1"/>
        <end position="28"/>
    </location>
</feature>
<feature type="compositionally biased region" description="Polar residues" evidence="1">
    <location>
        <begin position="15"/>
        <end position="27"/>
    </location>
</feature>
<reference evidence="2" key="1">
    <citation type="submission" date="2022-12" db="EMBL/GenBank/DDBJ databases">
        <authorList>
            <person name="Petersen C."/>
        </authorList>
    </citation>
    <scope>NUCLEOTIDE SEQUENCE</scope>
    <source>
        <strain evidence="2">IBT 29677</strain>
    </source>
</reference>
<feature type="region of interest" description="Disordered" evidence="1">
    <location>
        <begin position="42"/>
        <end position="81"/>
    </location>
</feature>
<organism evidence="2 3">
    <name type="scientific">Penicillium cosmopolitanum</name>
    <dbReference type="NCBI Taxonomy" id="1131564"/>
    <lineage>
        <taxon>Eukaryota</taxon>
        <taxon>Fungi</taxon>
        <taxon>Dikarya</taxon>
        <taxon>Ascomycota</taxon>
        <taxon>Pezizomycotina</taxon>
        <taxon>Eurotiomycetes</taxon>
        <taxon>Eurotiomycetidae</taxon>
        <taxon>Eurotiales</taxon>
        <taxon>Aspergillaceae</taxon>
        <taxon>Penicillium</taxon>
    </lineage>
</organism>
<dbReference type="EMBL" id="JAPZBU010000006">
    <property type="protein sequence ID" value="KAJ5397184.1"/>
    <property type="molecule type" value="Genomic_DNA"/>
</dbReference>
<dbReference type="RefSeq" id="XP_056489236.1">
    <property type="nucleotide sequence ID" value="XM_056629934.1"/>
</dbReference>
<gene>
    <name evidence="2" type="ORF">N7509_005297</name>
</gene>
<name>A0A9W9W205_9EURO</name>
<comment type="caution">
    <text evidence="2">The sequence shown here is derived from an EMBL/GenBank/DDBJ whole genome shotgun (WGS) entry which is preliminary data.</text>
</comment>
<evidence type="ECO:0000313" key="2">
    <source>
        <dbReference type="EMBL" id="KAJ5397184.1"/>
    </source>
</evidence>